<dbReference type="HOGENOM" id="CLU_2659510_0_0_1"/>
<proteinExistence type="predicted"/>
<dbReference type="EMBL" id="CM001884">
    <property type="protein sequence ID" value="EOY27537.1"/>
    <property type="molecule type" value="Genomic_DNA"/>
</dbReference>
<accession>A0A061GEG3</accession>
<reference evidence="2 3" key="1">
    <citation type="journal article" date="2013" name="Genome Biol.">
        <title>The genome sequence of the most widely cultivated cacao type and its use to identify candidate genes regulating pod color.</title>
        <authorList>
            <person name="Motamayor J.C."/>
            <person name="Mockaitis K."/>
            <person name="Schmutz J."/>
            <person name="Haiminen N."/>
            <person name="Iii D.L."/>
            <person name="Cornejo O."/>
            <person name="Findley S.D."/>
            <person name="Zheng P."/>
            <person name="Utro F."/>
            <person name="Royaert S."/>
            <person name="Saski C."/>
            <person name="Jenkins J."/>
            <person name="Podicheti R."/>
            <person name="Zhao M."/>
            <person name="Scheffler B.E."/>
            <person name="Stack J.C."/>
            <person name="Feltus F.A."/>
            <person name="Mustiga G.M."/>
            <person name="Amores F."/>
            <person name="Phillips W."/>
            <person name="Marelli J.P."/>
            <person name="May G.D."/>
            <person name="Shapiro H."/>
            <person name="Ma J."/>
            <person name="Bustamante C.D."/>
            <person name="Schnell R.J."/>
            <person name="Main D."/>
            <person name="Gilbert D."/>
            <person name="Parida L."/>
            <person name="Kuhn D.N."/>
        </authorList>
    </citation>
    <scope>NUCLEOTIDE SEQUENCE [LARGE SCALE GENOMIC DNA]</scope>
    <source>
        <strain evidence="3">cv. Matina 1-6</strain>
    </source>
</reference>
<protein>
    <submittedName>
        <fullName evidence="2">Uncharacterized protein</fullName>
    </submittedName>
</protein>
<evidence type="ECO:0000313" key="2">
    <source>
        <dbReference type="EMBL" id="EOY27537.1"/>
    </source>
</evidence>
<name>A0A061GEG3_THECC</name>
<keyword evidence="1" id="KW-1133">Transmembrane helix</keyword>
<sequence>MQDKVLLRLPFGFNLNPLYGADIERTEFLSHFFGFYVVLIVLFVFSGCVGMFIGFFSLLARIVVSSPVLIQMLPEG</sequence>
<evidence type="ECO:0000313" key="3">
    <source>
        <dbReference type="Proteomes" id="UP000026915"/>
    </source>
</evidence>
<dbReference type="AlphaFoldDB" id="A0A061GEG3"/>
<dbReference type="InParanoid" id="A0A061GEG3"/>
<feature type="transmembrane region" description="Helical" evidence="1">
    <location>
        <begin position="33"/>
        <end position="64"/>
    </location>
</feature>
<keyword evidence="1" id="KW-0812">Transmembrane</keyword>
<dbReference type="Gramene" id="EOY27537">
    <property type="protein sequence ID" value="EOY27537"/>
    <property type="gene ID" value="TCM_029378"/>
</dbReference>
<gene>
    <name evidence="2" type="ORF">TCM_029378</name>
</gene>
<keyword evidence="3" id="KW-1185">Reference proteome</keyword>
<keyword evidence="1" id="KW-0472">Membrane</keyword>
<evidence type="ECO:0000256" key="1">
    <source>
        <dbReference type="SAM" id="Phobius"/>
    </source>
</evidence>
<organism evidence="2 3">
    <name type="scientific">Theobroma cacao</name>
    <name type="common">Cacao</name>
    <name type="synonym">Cocoa</name>
    <dbReference type="NCBI Taxonomy" id="3641"/>
    <lineage>
        <taxon>Eukaryota</taxon>
        <taxon>Viridiplantae</taxon>
        <taxon>Streptophyta</taxon>
        <taxon>Embryophyta</taxon>
        <taxon>Tracheophyta</taxon>
        <taxon>Spermatophyta</taxon>
        <taxon>Magnoliopsida</taxon>
        <taxon>eudicotyledons</taxon>
        <taxon>Gunneridae</taxon>
        <taxon>Pentapetalae</taxon>
        <taxon>rosids</taxon>
        <taxon>malvids</taxon>
        <taxon>Malvales</taxon>
        <taxon>Malvaceae</taxon>
        <taxon>Byttnerioideae</taxon>
        <taxon>Theobroma</taxon>
    </lineage>
</organism>
<dbReference type="Proteomes" id="UP000026915">
    <property type="component" value="Chromosome 6"/>
</dbReference>